<keyword evidence="8" id="KW-0100">Branched-chain amino acid biosynthesis</keyword>
<evidence type="ECO:0000256" key="9">
    <source>
        <dbReference type="ARBA" id="ARBA00048212"/>
    </source>
</evidence>
<evidence type="ECO:0000256" key="4">
    <source>
        <dbReference type="ARBA" id="ARBA00005072"/>
    </source>
</evidence>
<dbReference type="PANTHER" id="PTHR42743">
    <property type="entry name" value="AMINO-ACID AMINOTRANSFERASE"/>
    <property type="match status" value="1"/>
</dbReference>
<organism evidence="12 13">
    <name type="scientific">Daeguia caeni</name>
    <dbReference type="NCBI Taxonomy" id="439612"/>
    <lineage>
        <taxon>Bacteria</taxon>
        <taxon>Pseudomonadati</taxon>
        <taxon>Pseudomonadota</taxon>
        <taxon>Alphaproteobacteria</taxon>
        <taxon>Hyphomicrobiales</taxon>
        <taxon>Brucellaceae</taxon>
        <taxon>Daeguia</taxon>
    </lineage>
</organism>
<comment type="pathway">
    <text evidence="3">Amino-acid biosynthesis; L-valine biosynthesis; L-valine from pyruvate: step 4/4.</text>
</comment>
<dbReference type="Proteomes" id="UP001596042">
    <property type="component" value="Unassembled WGS sequence"/>
</dbReference>
<comment type="pathway">
    <text evidence="4">Amino-acid biosynthesis; L-leucine biosynthesis; L-leucine from 3-methyl-2-oxobutanoate: step 4/4.</text>
</comment>
<evidence type="ECO:0000256" key="2">
    <source>
        <dbReference type="ARBA" id="ARBA00004824"/>
    </source>
</evidence>
<keyword evidence="12" id="KW-0808">Transferase</keyword>
<dbReference type="SUPFAM" id="SSF56752">
    <property type="entry name" value="D-aminoacid aminotransferase-like PLP-dependent enzymes"/>
    <property type="match status" value="1"/>
</dbReference>
<evidence type="ECO:0000256" key="5">
    <source>
        <dbReference type="ARBA" id="ARBA00009320"/>
    </source>
</evidence>
<comment type="pathway">
    <text evidence="2">Amino-acid biosynthesis; L-isoleucine biosynthesis; L-isoleucine from 2-oxobutanoate: step 4/4.</text>
</comment>
<name>A0ABV9H539_9HYPH</name>
<dbReference type="InterPro" id="IPR001544">
    <property type="entry name" value="Aminotrans_IV"/>
</dbReference>
<dbReference type="InterPro" id="IPR043131">
    <property type="entry name" value="BCAT-like_N"/>
</dbReference>
<keyword evidence="8" id="KW-0028">Amino-acid biosynthesis</keyword>
<dbReference type="RefSeq" id="WP_374834522.1">
    <property type="nucleotide sequence ID" value="NZ_JBHEEZ010000056.1"/>
</dbReference>
<dbReference type="InterPro" id="IPR050571">
    <property type="entry name" value="Class-IV_PLP-Dep_Aminotrnsfr"/>
</dbReference>
<dbReference type="NCBIfam" id="NF005209">
    <property type="entry name" value="PRK06680.1"/>
    <property type="match status" value="1"/>
</dbReference>
<dbReference type="Gene3D" id="3.30.470.10">
    <property type="match status" value="1"/>
</dbReference>
<dbReference type="PANTHER" id="PTHR42743:SF11">
    <property type="entry name" value="AMINODEOXYCHORISMATE LYASE"/>
    <property type="match status" value="1"/>
</dbReference>
<reference evidence="13" key="1">
    <citation type="journal article" date="2019" name="Int. J. Syst. Evol. Microbiol.">
        <title>The Global Catalogue of Microorganisms (GCM) 10K type strain sequencing project: providing services to taxonomists for standard genome sequencing and annotation.</title>
        <authorList>
            <consortium name="The Broad Institute Genomics Platform"/>
            <consortium name="The Broad Institute Genome Sequencing Center for Infectious Disease"/>
            <person name="Wu L."/>
            <person name="Ma J."/>
        </authorList>
    </citation>
    <scope>NUCLEOTIDE SEQUENCE [LARGE SCALE GENOMIC DNA]</scope>
    <source>
        <strain evidence="13">CGMCC 1.15731</strain>
    </source>
</reference>
<evidence type="ECO:0000313" key="12">
    <source>
        <dbReference type="EMBL" id="MFC4625544.1"/>
    </source>
</evidence>
<evidence type="ECO:0000256" key="11">
    <source>
        <dbReference type="ARBA" id="ARBA00049229"/>
    </source>
</evidence>
<evidence type="ECO:0000256" key="1">
    <source>
        <dbReference type="ARBA" id="ARBA00003109"/>
    </source>
</evidence>
<accession>A0ABV9H539</accession>
<dbReference type="InterPro" id="IPR043132">
    <property type="entry name" value="BCAT-like_C"/>
</dbReference>
<protein>
    <recommendedName>
        <fullName evidence="7">Probable branched-chain-amino-acid aminotransferase</fullName>
        <ecNumber evidence="6">2.6.1.42</ecNumber>
    </recommendedName>
</protein>
<evidence type="ECO:0000313" key="13">
    <source>
        <dbReference type="Proteomes" id="UP001596042"/>
    </source>
</evidence>
<comment type="catalytic activity">
    <reaction evidence="10">
        <text>L-isoleucine + 2-oxoglutarate = (S)-3-methyl-2-oxopentanoate + L-glutamate</text>
        <dbReference type="Rhea" id="RHEA:24801"/>
        <dbReference type="ChEBI" id="CHEBI:16810"/>
        <dbReference type="ChEBI" id="CHEBI:29985"/>
        <dbReference type="ChEBI" id="CHEBI:35146"/>
        <dbReference type="ChEBI" id="CHEBI:58045"/>
        <dbReference type="EC" id="2.6.1.42"/>
    </reaction>
</comment>
<evidence type="ECO:0000256" key="6">
    <source>
        <dbReference type="ARBA" id="ARBA00013053"/>
    </source>
</evidence>
<dbReference type="EC" id="2.6.1.42" evidence="6"/>
<comment type="catalytic activity">
    <reaction evidence="9">
        <text>L-valine + 2-oxoglutarate = 3-methyl-2-oxobutanoate + L-glutamate</text>
        <dbReference type="Rhea" id="RHEA:24813"/>
        <dbReference type="ChEBI" id="CHEBI:11851"/>
        <dbReference type="ChEBI" id="CHEBI:16810"/>
        <dbReference type="ChEBI" id="CHEBI:29985"/>
        <dbReference type="ChEBI" id="CHEBI:57762"/>
        <dbReference type="EC" id="2.6.1.42"/>
    </reaction>
</comment>
<dbReference type="GO" id="GO:0047810">
    <property type="term" value="F:D-alanine-2-oxoglutarate aminotransferase activity"/>
    <property type="evidence" value="ECO:0007669"/>
    <property type="project" value="UniProtKB-EC"/>
</dbReference>
<comment type="function">
    <text evidence="1">Acts on leucine, isoleucine and valine.</text>
</comment>
<comment type="similarity">
    <text evidence="5">Belongs to the class-IV pyridoxal-phosphate-dependent aminotransferase family.</text>
</comment>
<dbReference type="InterPro" id="IPR036038">
    <property type="entry name" value="Aminotransferase-like"/>
</dbReference>
<evidence type="ECO:0000256" key="7">
    <source>
        <dbReference type="ARBA" id="ARBA00014472"/>
    </source>
</evidence>
<keyword evidence="12" id="KW-0032">Aminotransferase</keyword>
<evidence type="ECO:0000256" key="8">
    <source>
        <dbReference type="ARBA" id="ARBA00023304"/>
    </source>
</evidence>
<evidence type="ECO:0000256" key="3">
    <source>
        <dbReference type="ARBA" id="ARBA00004931"/>
    </source>
</evidence>
<keyword evidence="13" id="KW-1185">Reference proteome</keyword>
<gene>
    <name evidence="12" type="ORF">ACFO1V_10000</name>
</gene>
<sequence>MARVVYCGGEFVSEHEARISMFDRGFLFGDAVYEVTAVIGGRMVDNDLHLARLERSLSELAIPMPLPRAEIEAIQHALIEKNQLMEGTVYLQVSRGEEDREFVYSADLKPTFIAFTQAKNLLNNKGQTAGLAVNLVEDPRWNRRDIKTIMLLGQVMAKRDAKAAGFDDTWFVEDGTITEGASSTAYIVTNDKRIITRANSKAILPGCTRAALLRLCSTHGVALEERAFTIAEAQGAAEAFQTSATSLVTPIVRIGDVSLNGGVPGPLTRQLQAYYLEHVNMLQS</sequence>
<dbReference type="CDD" id="cd01558">
    <property type="entry name" value="D-AAT_like"/>
    <property type="match status" value="1"/>
</dbReference>
<dbReference type="Gene3D" id="3.20.10.10">
    <property type="entry name" value="D-amino Acid Aminotransferase, subunit A, domain 2"/>
    <property type="match status" value="1"/>
</dbReference>
<comment type="catalytic activity">
    <reaction evidence="11">
        <text>L-leucine + 2-oxoglutarate = 4-methyl-2-oxopentanoate + L-glutamate</text>
        <dbReference type="Rhea" id="RHEA:18321"/>
        <dbReference type="ChEBI" id="CHEBI:16810"/>
        <dbReference type="ChEBI" id="CHEBI:17865"/>
        <dbReference type="ChEBI" id="CHEBI:29985"/>
        <dbReference type="ChEBI" id="CHEBI:57427"/>
        <dbReference type="EC" id="2.6.1.42"/>
    </reaction>
</comment>
<comment type="caution">
    <text evidence="12">The sequence shown here is derived from an EMBL/GenBank/DDBJ whole genome shotgun (WGS) entry which is preliminary data.</text>
</comment>
<evidence type="ECO:0000256" key="10">
    <source>
        <dbReference type="ARBA" id="ARBA00048798"/>
    </source>
</evidence>
<proteinExistence type="inferred from homology"/>
<dbReference type="EMBL" id="JBHSEL010000096">
    <property type="protein sequence ID" value="MFC4625544.1"/>
    <property type="molecule type" value="Genomic_DNA"/>
</dbReference>
<dbReference type="Pfam" id="PF01063">
    <property type="entry name" value="Aminotran_4"/>
    <property type="match status" value="1"/>
</dbReference>